<reference evidence="1 2" key="1">
    <citation type="journal article" date="2022" name="Allergy">
        <title>Genome assembly and annotation of Periplaneta americana reveal a comprehensive cockroach allergen profile.</title>
        <authorList>
            <person name="Wang L."/>
            <person name="Xiong Q."/>
            <person name="Saelim N."/>
            <person name="Wang L."/>
            <person name="Nong W."/>
            <person name="Wan A.T."/>
            <person name="Shi M."/>
            <person name="Liu X."/>
            <person name="Cao Q."/>
            <person name="Hui J.H.L."/>
            <person name="Sookrung N."/>
            <person name="Leung T.F."/>
            <person name="Tungtrongchitr A."/>
            <person name="Tsui S.K.W."/>
        </authorList>
    </citation>
    <scope>NUCLEOTIDE SEQUENCE [LARGE SCALE GENOMIC DNA]</scope>
    <source>
        <strain evidence="1">PWHHKU_190912</strain>
    </source>
</reference>
<organism evidence="1 2">
    <name type="scientific">Periplaneta americana</name>
    <name type="common">American cockroach</name>
    <name type="synonym">Blatta americana</name>
    <dbReference type="NCBI Taxonomy" id="6978"/>
    <lineage>
        <taxon>Eukaryota</taxon>
        <taxon>Metazoa</taxon>
        <taxon>Ecdysozoa</taxon>
        <taxon>Arthropoda</taxon>
        <taxon>Hexapoda</taxon>
        <taxon>Insecta</taxon>
        <taxon>Pterygota</taxon>
        <taxon>Neoptera</taxon>
        <taxon>Polyneoptera</taxon>
        <taxon>Dictyoptera</taxon>
        <taxon>Blattodea</taxon>
        <taxon>Blattoidea</taxon>
        <taxon>Blattidae</taxon>
        <taxon>Blattinae</taxon>
        <taxon>Periplaneta</taxon>
    </lineage>
</organism>
<proteinExistence type="predicted"/>
<dbReference type="Proteomes" id="UP001148838">
    <property type="component" value="Unassembled WGS sequence"/>
</dbReference>
<evidence type="ECO:0000313" key="1">
    <source>
        <dbReference type="EMBL" id="KAJ4432027.1"/>
    </source>
</evidence>
<keyword evidence="2" id="KW-1185">Reference proteome</keyword>
<protein>
    <submittedName>
        <fullName evidence="1">Uncharacterized protein</fullName>
    </submittedName>
</protein>
<evidence type="ECO:0000313" key="2">
    <source>
        <dbReference type="Proteomes" id="UP001148838"/>
    </source>
</evidence>
<sequence>MAGLCEGGNEPSGSLKAIYLGKRRKRLVKCFVRIVALYEAETWTMQRSEKKRLEVREMWIWRRMERVKSTDRIRNEFVLERVSDE</sequence>
<comment type="caution">
    <text evidence="1">The sequence shown here is derived from an EMBL/GenBank/DDBJ whole genome shotgun (WGS) entry which is preliminary data.</text>
</comment>
<name>A0ABQ8SD50_PERAM</name>
<dbReference type="EMBL" id="JAJSOF020000029">
    <property type="protein sequence ID" value="KAJ4432027.1"/>
    <property type="molecule type" value="Genomic_DNA"/>
</dbReference>
<accession>A0ABQ8SD50</accession>
<gene>
    <name evidence="1" type="ORF">ANN_20641</name>
</gene>